<dbReference type="InterPro" id="IPR009000">
    <property type="entry name" value="Transl_B-barrel_sf"/>
</dbReference>
<keyword evidence="3" id="KW-0687">Ribonucleoprotein</keyword>
<evidence type="ECO:0000256" key="3">
    <source>
        <dbReference type="ARBA" id="ARBA00023274"/>
    </source>
</evidence>
<dbReference type="PANTHER" id="PTHR11363:SF5">
    <property type="entry name" value="LARGE RIBOSOMAL SUBUNIT PROTEIN UL3"/>
    <property type="match status" value="1"/>
</dbReference>
<dbReference type="SUPFAM" id="SSF50447">
    <property type="entry name" value="Translation proteins"/>
    <property type="match status" value="1"/>
</dbReference>
<protein>
    <submittedName>
        <fullName evidence="4">Ribosomal protein L3</fullName>
    </submittedName>
</protein>
<evidence type="ECO:0000256" key="2">
    <source>
        <dbReference type="ARBA" id="ARBA00022980"/>
    </source>
</evidence>
<dbReference type="FunFam" id="2.40.30.10:FF:000351">
    <property type="entry name" value="Ribosomal protein L3"/>
    <property type="match status" value="1"/>
</dbReference>
<comment type="similarity">
    <text evidence="1">Belongs to the universal ribosomal protein uL3 family.</text>
</comment>
<dbReference type="EMBL" id="FJ458417">
    <property type="protein sequence ID" value="ACL37999.1"/>
    <property type="molecule type" value="mRNA"/>
</dbReference>
<evidence type="ECO:0000313" key="4">
    <source>
        <dbReference type="EMBL" id="ACL37999.1"/>
    </source>
</evidence>
<organism evidence="4">
    <name type="scientific">Ochlerotatus taeniorhynchus</name>
    <name type="common">Black salt marsh mosquito</name>
    <name type="synonym">Aedes taeniorhynchus</name>
    <dbReference type="NCBI Taxonomy" id="329105"/>
    <lineage>
        <taxon>Eukaryota</taxon>
        <taxon>Metazoa</taxon>
        <taxon>Ecdysozoa</taxon>
        <taxon>Arthropoda</taxon>
        <taxon>Hexapoda</taxon>
        <taxon>Insecta</taxon>
        <taxon>Pterygota</taxon>
        <taxon>Neoptera</taxon>
        <taxon>Endopterygota</taxon>
        <taxon>Diptera</taxon>
        <taxon>Nematocera</taxon>
        <taxon>Culicoidea</taxon>
        <taxon>Culicidae</taxon>
        <taxon>Culicinae</taxon>
        <taxon>Aedini</taxon>
        <taxon>Ochlerotatus</taxon>
        <taxon>Ochlerotatus</taxon>
    </lineage>
</organism>
<dbReference type="PANTHER" id="PTHR11363">
    <property type="entry name" value="60S RIBOSOMAL PROTEIN L3-RELATED"/>
    <property type="match status" value="1"/>
</dbReference>
<sequence length="99" mass="10941">MGGFPFYGEINNDFLMIKGCCIGAKRRIITLRKSLLVHPKRASLEQINLKFIDPSSKMGHGRFQTPADKRAYYGVLKKDRIREEKAQAAAAAAAAKSSA</sequence>
<evidence type="ECO:0000256" key="1">
    <source>
        <dbReference type="ARBA" id="ARBA00006540"/>
    </source>
</evidence>
<name>B8XY16_OCHTA</name>
<dbReference type="GO" id="GO:0003723">
    <property type="term" value="F:RNA binding"/>
    <property type="evidence" value="ECO:0007669"/>
    <property type="project" value="TreeGrafter"/>
</dbReference>
<dbReference type="InterPro" id="IPR000597">
    <property type="entry name" value="Ribosomal_uL3"/>
</dbReference>
<reference evidence="4" key="1">
    <citation type="submission" date="2008-11" db="EMBL/GenBank/DDBJ databases">
        <title>Molecular analysis of Ochlerotatus taeniorhynchus ecotype in Florida.</title>
        <authorList>
            <person name="Zhao L."/>
            <person name="Kline D.L."/>
            <person name="Becnel J.J."/>
            <person name="Clark G.G."/>
        </authorList>
    </citation>
    <scope>NUCLEOTIDE SEQUENCE</scope>
</reference>
<dbReference type="GO" id="GO:0022625">
    <property type="term" value="C:cytosolic large ribosomal subunit"/>
    <property type="evidence" value="ECO:0007669"/>
    <property type="project" value="TreeGrafter"/>
</dbReference>
<dbReference type="GO" id="GO:0003735">
    <property type="term" value="F:structural constituent of ribosome"/>
    <property type="evidence" value="ECO:0007669"/>
    <property type="project" value="InterPro"/>
</dbReference>
<dbReference type="InterPro" id="IPR045077">
    <property type="entry name" value="L3_arc_euk"/>
</dbReference>
<dbReference type="GO" id="GO:0006412">
    <property type="term" value="P:translation"/>
    <property type="evidence" value="ECO:0007669"/>
    <property type="project" value="InterPro"/>
</dbReference>
<dbReference type="AlphaFoldDB" id="B8XY16"/>
<proteinExistence type="evidence at transcript level"/>
<accession>B8XY16</accession>
<dbReference type="Gene3D" id="2.40.30.10">
    <property type="entry name" value="Translation factors"/>
    <property type="match status" value="1"/>
</dbReference>
<dbReference type="Pfam" id="PF00297">
    <property type="entry name" value="Ribosomal_L3"/>
    <property type="match status" value="1"/>
</dbReference>
<keyword evidence="2 4" id="KW-0689">Ribosomal protein</keyword>